<evidence type="ECO:0000256" key="3">
    <source>
        <dbReference type="ARBA" id="ARBA00022748"/>
    </source>
</evidence>
<evidence type="ECO:0000313" key="8">
    <source>
        <dbReference type="EMBL" id="GAT07851.1"/>
    </source>
</evidence>
<dbReference type="EMBL" id="JACKTI010000055">
    <property type="protein sequence ID" value="MCV7025740.1"/>
    <property type="molecule type" value="Genomic_DNA"/>
</dbReference>
<dbReference type="Pfam" id="PF01578">
    <property type="entry name" value="Cytochrom_C_asm"/>
    <property type="match status" value="1"/>
</dbReference>
<keyword evidence="10" id="KW-1185">Reference proteome</keyword>
<feature type="transmembrane region" description="Helical" evidence="6">
    <location>
        <begin position="254"/>
        <end position="277"/>
    </location>
</feature>
<keyword evidence="2 6" id="KW-0812">Transmembrane</keyword>
<dbReference type="GO" id="GO:0017004">
    <property type="term" value="P:cytochrome complex assembly"/>
    <property type="evidence" value="ECO:0007669"/>
    <property type="project" value="UniProtKB-KW"/>
</dbReference>
<protein>
    <submittedName>
        <fullName evidence="9">C-type cytochrome biogenesis protein CcsB</fullName>
    </submittedName>
    <submittedName>
        <fullName evidence="8">Cytochrome c assembly protein</fullName>
    </submittedName>
</protein>
<evidence type="ECO:0000256" key="5">
    <source>
        <dbReference type="ARBA" id="ARBA00023136"/>
    </source>
</evidence>
<dbReference type="InterPro" id="IPR002541">
    <property type="entry name" value="Cyt_c_assembly"/>
</dbReference>
<accession>A0AAW5SQ48</accession>
<dbReference type="EMBL" id="BCTA01000017">
    <property type="protein sequence ID" value="GAT07851.1"/>
    <property type="molecule type" value="Genomic_DNA"/>
</dbReference>
<gene>
    <name evidence="9" type="primary">ccsB</name>
    <name evidence="9" type="ORF">H7I77_20690</name>
    <name evidence="8" type="ORF">RMCN_0984</name>
</gene>
<dbReference type="AlphaFoldDB" id="A0AAW5SQ48"/>
<dbReference type="RefSeq" id="WP_067387666.1">
    <property type="nucleotide sequence ID" value="NZ_BCTA01000017.1"/>
</dbReference>
<feature type="transmembrane region" description="Helical" evidence="6">
    <location>
        <begin position="289"/>
        <end position="307"/>
    </location>
</feature>
<dbReference type="GO" id="GO:0005886">
    <property type="term" value="C:plasma membrane"/>
    <property type="evidence" value="ECO:0007669"/>
    <property type="project" value="TreeGrafter"/>
</dbReference>
<dbReference type="InterPro" id="IPR045062">
    <property type="entry name" value="Cyt_c_biogenesis_CcsA/CcmC"/>
</dbReference>
<reference evidence="9" key="3">
    <citation type="journal article" date="2022" name="BMC Genomics">
        <title>Comparative genome analysis of mycobacteria focusing on tRNA and non-coding RNA.</title>
        <authorList>
            <person name="Behra P.R.K."/>
            <person name="Pettersson B.M.F."/>
            <person name="Ramesh M."/>
            <person name="Das S."/>
            <person name="Dasgupta S."/>
            <person name="Kirsebom L.A."/>
        </authorList>
    </citation>
    <scope>NUCLEOTIDE SEQUENCE</scope>
    <source>
        <strain evidence="9">DSM 44203</strain>
    </source>
</reference>
<comment type="caution">
    <text evidence="9">The sequence shown here is derived from an EMBL/GenBank/DDBJ whole genome shotgun (WGS) entry which is preliminary data.</text>
</comment>
<feature type="transmembrane region" description="Helical" evidence="6">
    <location>
        <begin position="101"/>
        <end position="124"/>
    </location>
</feature>
<evidence type="ECO:0000256" key="4">
    <source>
        <dbReference type="ARBA" id="ARBA00022989"/>
    </source>
</evidence>
<reference evidence="9" key="2">
    <citation type="submission" date="2020-07" db="EMBL/GenBank/DDBJ databases">
        <authorList>
            <person name="Pettersson B.M.F."/>
            <person name="Behra P.R.K."/>
            <person name="Ramesh M."/>
            <person name="Das S."/>
            <person name="Dasgupta S."/>
            <person name="Kirsebom L.A."/>
        </authorList>
    </citation>
    <scope>NUCLEOTIDE SEQUENCE</scope>
    <source>
        <strain evidence="9">DSM 44203</strain>
    </source>
</reference>
<dbReference type="InterPro" id="IPR017562">
    <property type="entry name" value="Cyt_c_biogenesis_CcsA"/>
</dbReference>
<proteinExistence type="predicted"/>
<dbReference type="PANTHER" id="PTHR30071:SF1">
    <property type="entry name" value="CYTOCHROME B_B6 PROTEIN-RELATED"/>
    <property type="match status" value="1"/>
</dbReference>
<feature type="transmembrane region" description="Helical" evidence="6">
    <location>
        <begin position="200"/>
        <end position="221"/>
    </location>
</feature>
<evidence type="ECO:0000256" key="2">
    <source>
        <dbReference type="ARBA" id="ARBA00022692"/>
    </source>
</evidence>
<comment type="subcellular location">
    <subcellularLocation>
        <location evidence="1">Membrane</location>
        <topology evidence="1">Multi-pass membrane protein</topology>
    </subcellularLocation>
</comment>
<evidence type="ECO:0000313" key="10">
    <source>
        <dbReference type="Proteomes" id="UP000069773"/>
    </source>
</evidence>
<dbReference type="Proteomes" id="UP001207528">
    <property type="component" value="Unassembled WGS sequence"/>
</dbReference>
<dbReference type="NCBIfam" id="TIGR03144">
    <property type="entry name" value="cytochr_II_ccsB"/>
    <property type="match status" value="1"/>
</dbReference>
<feature type="transmembrane region" description="Helical" evidence="6">
    <location>
        <begin position="136"/>
        <end position="152"/>
    </location>
</feature>
<feature type="transmembrane region" description="Helical" evidence="6">
    <location>
        <begin position="159"/>
        <end position="180"/>
    </location>
</feature>
<organism evidence="9 11">
    <name type="scientific">Mycolicibacterium novocastrense</name>
    <name type="common">Mycobacterium novocastrense</name>
    <dbReference type="NCBI Taxonomy" id="59813"/>
    <lineage>
        <taxon>Bacteria</taxon>
        <taxon>Bacillati</taxon>
        <taxon>Actinomycetota</taxon>
        <taxon>Actinomycetes</taxon>
        <taxon>Mycobacteriales</taxon>
        <taxon>Mycobacteriaceae</taxon>
        <taxon>Mycolicibacterium</taxon>
    </lineage>
</organism>
<evidence type="ECO:0000313" key="11">
    <source>
        <dbReference type="Proteomes" id="UP001207528"/>
    </source>
</evidence>
<dbReference type="GO" id="GO:0020037">
    <property type="term" value="F:heme binding"/>
    <property type="evidence" value="ECO:0007669"/>
    <property type="project" value="InterPro"/>
</dbReference>
<evidence type="ECO:0000313" key="9">
    <source>
        <dbReference type="EMBL" id="MCV7025740.1"/>
    </source>
</evidence>
<keyword evidence="4 6" id="KW-1133">Transmembrane helix</keyword>
<dbReference type="Proteomes" id="UP000069773">
    <property type="component" value="Unassembled WGS sequence"/>
</dbReference>
<evidence type="ECO:0000259" key="7">
    <source>
        <dbReference type="Pfam" id="PF01578"/>
    </source>
</evidence>
<name>A0AAW5SQ48_MYCNV</name>
<feature type="domain" description="Cytochrome c assembly protein" evidence="7">
    <location>
        <begin position="130"/>
        <end position="344"/>
    </location>
</feature>
<feature type="transmembrane region" description="Helical" evidence="6">
    <location>
        <begin position="16"/>
        <end position="38"/>
    </location>
</feature>
<dbReference type="PANTHER" id="PTHR30071">
    <property type="entry name" value="HEME EXPORTER PROTEIN C"/>
    <property type="match status" value="1"/>
</dbReference>
<evidence type="ECO:0000256" key="1">
    <source>
        <dbReference type="ARBA" id="ARBA00004141"/>
    </source>
</evidence>
<evidence type="ECO:0000256" key="6">
    <source>
        <dbReference type="SAM" id="Phobius"/>
    </source>
</evidence>
<sequence length="350" mass="37918">MNPEQIDIGLARYSDWAFTSSVLVLVGALLLLAIELAYSRSRKVDARELVGAAAAATLERGAAAATSERGAAAAGGVRADSAAPGVVTEARRRPVDERIGGAGLALTYLGIGLLLACIVLRGAATSRVPWGNMYEFINLTCFCGLVAAAVVLRRRQYRTLWVFVLLPVLILLTVSGRWLYTNAAPVMPALQSYWLPIHVSVVSLGSGVFLVAGVASILFLLKMSRFADPDRRSGDGILTRALDRLPDPQTLDRIAYRTTIFAFPVFGFGVIFGAIWAEEAWGRYWGWDPKETVSFIAWVVYAAYLHARSTAGWRDKKAAWINVAGFVAMVFNLFFINLVTVGLHSYAGVG</sequence>
<reference evidence="8 10" key="1">
    <citation type="journal article" date="2016" name="Genome Announc.">
        <title>Draft Genome Sequences of Five Rapidly Growing Mycobacterium Species, M. thermoresistibile, M. fortuitum subsp. acetamidolyticum, M. canariasense, M. brisbanense, and M. novocastrense.</title>
        <authorList>
            <person name="Katahira K."/>
            <person name="Ogura Y."/>
            <person name="Gotoh Y."/>
            <person name="Hayashi T."/>
        </authorList>
    </citation>
    <scope>NUCLEOTIDE SEQUENCE [LARGE SCALE GENOMIC DNA]</scope>
    <source>
        <strain evidence="8 10">JCM18114</strain>
    </source>
</reference>
<keyword evidence="3" id="KW-0201">Cytochrome c-type biogenesis</keyword>
<feature type="transmembrane region" description="Helical" evidence="6">
    <location>
        <begin position="319"/>
        <end position="347"/>
    </location>
</feature>
<keyword evidence="5 6" id="KW-0472">Membrane</keyword>